<proteinExistence type="predicted"/>
<sequence>MKKYYIRLFYSNTCSPKTRKVSKFFFKREFRDRLKTVRSYYDSGWQRMDISALKKAENVSALFIYKAD</sequence>
<protein>
    <submittedName>
        <fullName evidence="1">Uncharacterized protein</fullName>
    </submittedName>
</protein>
<name>A0A8S5RD79_9VIRU</name>
<evidence type="ECO:0000313" key="1">
    <source>
        <dbReference type="EMBL" id="DAE28924.1"/>
    </source>
</evidence>
<reference evidence="1" key="1">
    <citation type="journal article" date="2021" name="Proc. Natl. Acad. Sci. U.S.A.">
        <title>A Catalog of Tens of Thousands of Viruses from Human Metagenomes Reveals Hidden Associations with Chronic Diseases.</title>
        <authorList>
            <person name="Tisza M.J."/>
            <person name="Buck C.B."/>
        </authorList>
    </citation>
    <scope>NUCLEOTIDE SEQUENCE</scope>
    <source>
        <strain evidence="1">CtmTa7</strain>
    </source>
</reference>
<accession>A0A8S5RD79</accession>
<dbReference type="EMBL" id="BK059091">
    <property type="protein sequence ID" value="DAE28924.1"/>
    <property type="molecule type" value="Genomic_DNA"/>
</dbReference>
<organism evidence="1">
    <name type="scientific">virus sp. ctmTa7</name>
    <dbReference type="NCBI Taxonomy" id="2828255"/>
    <lineage>
        <taxon>Viruses</taxon>
    </lineage>
</organism>